<gene>
    <name evidence="3" type="ORF">BE221DRAFT_190156</name>
</gene>
<dbReference type="AlphaFoldDB" id="A0A1Y5IGQ8"/>
<reference evidence="3" key="1">
    <citation type="submission" date="2017-04" db="EMBL/GenBank/DDBJ databases">
        <title>Population genomics of picophytoplankton unveils novel chromosome hypervariability.</title>
        <authorList>
            <consortium name="DOE Joint Genome Institute"/>
            <person name="Blanc-Mathieu R."/>
            <person name="Krasovec M."/>
            <person name="Hebrard M."/>
            <person name="Yau S."/>
            <person name="Desgranges E."/>
            <person name="Martin J."/>
            <person name="Schackwitz W."/>
            <person name="Kuo A."/>
            <person name="Salin G."/>
            <person name="Donnadieu C."/>
            <person name="Desdevises Y."/>
            <person name="Sanchez-Ferandin S."/>
            <person name="Moreau H."/>
            <person name="Rivals E."/>
            <person name="Grigoriev I.V."/>
            <person name="Grimsley N."/>
            <person name="Eyre-Walker A."/>
            <person name="Piganeau G."/>
        </authorList>
    </citation>
    <scope>NUCLEOTIDE SEQUENCE [LARGE SCALE GENOMIC DNA]</scope>
    <source>
        <strain evidence="3">RCC 1115</strain>
    </source>
</reference>
<dbReference type="Proteomes" id="UP000195557">
    <property type="component" value="Unassembled WGS sequence"/>
</dbReference>
<accession>A0A1Y5IGQ8</accession>
<dbReference type="InterPro" id="IPR050869">
    <property type="entry name" value="H3K4_H4K5_MeTrfase"/>
</dbReference>
<organism evidence="3">
    <name type="scientific">Ostreococcus tauri</name>
    <name type="common">Marine green alga</name>
    <dbReference type="NCBI Taxonomy" id="70448"/>
    <lineage>
        <taxon>Eukaryota</taxon>
        <taxon>Viridiplantae</taxon>
        <taxon>Chlorophyta</taxon>
        <taxon>Mamiellophyceae</taxon>
        <taxon>Mamiellales</taxon>
        <taxon>Bathycoccaceae</taxon>
        <taxon>Ostreococcus</taxon>
    </lineage>
</organism>
<protein>
    <recommendedName>
        <fullName evidence="2">SET domain-containing protein</fullName>
    </recommendedName>
</protein>
<dbReference type="PROSITE" id="PS50280">
    <property type="entry name" value="SET"/>
    <property type="match status" value="1"/>
</dbReference>
<feature type="domain" description="SET" evidence="2">
    <location>
        <begin position="78"/>
        <end position="275"/>
    </location>
</feature>
<dbReference type="Pfam" id="PF00856">
    <property type="entry name" value="SET"/>
    <property type="match status" value="1"/>
</dbReference>
<feature type="region of interest" description="Disordered" evidence="1">
    <location>
        <begin position="1"/>
        <end position="60"/>
    </location>
</feature>
<proteinExistence type="predicted"/>
<dbReference type="CDD" id="cd20071">
    <property type="entry name" value="SET_SMYD"/>
    <property type="match status" value="1"/>
</dbReference>
<evidence type="ECO:0000259" key="2">
    <source>
        <dbReference type="PROSITE" id="PS50280"/>
    </source>
</evidence>
<evidence type="ECO:0000256" key="1">
    <source>
        <dbReference type="SAM" id="MobiDB-lite"/>
    </source>
</evidence>
<dbReference type="PANTHER" id="PTHR12197">
    <property type="entry name" value="HISTONE-LYSINE N-METHYLTRANSFERASE SMYD"/>
    <property type="match status" value="1"/>
</dbReference>
<dbReference type="SUPFAM" id="SSF82199">
    <property type="entry name" value="SET domain"/>
    <property type="match status" value="1"/>
</dbReference>
<dbReference type="InterPro" id="IPR001214">
    <property type="entry name" value="SET_dom"/>
</dbReference>
<dbReference type="SMART" id="SM00317">
    <property type="entry name" value="SET"/>
    <property type="match status" value="1"/>
</dbReference>
<name>A0A1Y5IGQ8_OSTTA</name>
<dbReference type="EMBL" id="KZ155776">
    <property type="protein sequence ID" value="OUS47837.1"/>
    <property type="molecule type" value="Genomic_DNA"/>
</dbReference>
<dbReference type="InterPro" id="IPR046341">
    <property type="entry name" value="SET_dom_sf"/>
</dbReference>
<dbReference type="Gene3D" id="2.170.270.10">
    <property type="entry name" value="SET domain"/>
    <property type="match status" value="1"/>
</dbReference>
<sequence length="630" mass="69769">MTPARAVVDETSSSGEDARARAGLERALGFTDGREALESDSPGLGRRARSRRSRRSGDQTDAAFDEEAWIGRFGVVKRSAGIGKTVPRRAGDAERRAESGSGRIGLEASTGVNACEVLIKERVTAIEGTFRSQGSCLAQLMGRLRARRETHASRAPAPSRKVAAALLGDRDDAEEILAFGDKIGVDDPEGWLEFAAYVKYNAVTRTSRPAARSPNGVGDSAGYVQCSMVMFDAIGACNHSCDPNAEVSAISDQGEVTLYSLRPIAAGEEITICYGKPSLRWLPARCRRRSLLKEWHFECQCEKCKAEIRSGLAVHKPMSKPWDIHDPRWFYCTHDYTTGFETHFDAEGNLLALSSKPRVVRNGSLSEMGDSTSGSRTDLVSEEFGNKLRLGSASVLGDDDYSSSGFSSSAISGVVTSSSDSSVTINEDEHVTSGGSEDEEVMRWHERWRKQRMKTYSVKNVGVYTPLQLYRAMQRCQIRQDHWQFLVVRDALITQIISDAATRGGTAQRPACPTLSAETNMNGKLLAFKLVLNHCRSLVRIVPNSSNFVERFITLENMIYWHSTEGTWYRQRRHARAGDRKKSPKGVDVDFFDLPERSRWLFRLQNLRDAAHADVLAWNTTFCKSPAAPF</sequence>
<evidence type="ECO:0000313" key="3">
    <source>
        <dbReference type="EMBL" id="OUS47837.1"/>
    </source>
</evidence>